<organism evidence="1">
    <name type="scientific">uncultured Caudovirales phage</name>
    <dbReference type="NCBI Taxonomy" id="2100421"/>
    <lineage>
        <taxon>Viruses</taxon>
        <taxon>Duplodnaviria</taxon>
        <taxon>Heunggongvirae</taxon>
        <taxon>Uroviricota</taxon>
        <taxon>Caudoviricetes</taxon>
        <taxon>Peduoviridae</taxon>
        <taxon>Maltschvirus</taxon>
        <taxon>Maltschvirus maltsch</taxon>
    </lineage>
</organism>
<dbReference type="EMBL" id="LR798203">
    <property type="protein sequence ID" value="CAB5170549.1"/>
    <property type="molecule type" value="Genomic_DNA"/>
</dbReference>
<gene>
    <name evidence="1" type="ORF">UFOVP155_30</name>
</gene>
<proteinExistence type="predicted"/>
<reference evidence="1" key="1">
    <citation type="submission" date="2020-05" db="EMBL/GenBank/DDBJ databases">
        <authorList>
            <person name="Chiriac C."/>
            <person name="Salcher M."/>
            <person name="Ghai R."/>
            <person name="Kavagutti S V."/>
        </authorList>
    </citation>
    <scope>NUCLEOTIDE SEQUENCE</scope>
</reference>
<protein>
    <submittedName>
        <fullName evidence="1">Uncharacterized protein</fullName>
    </submittedName>
</protein>
<name>A0A6J7WFM6_9CAUD</name>
<sequence>MSIILNGTTGVAGNVVLPAGTTTKSPIDFTAGTNMTTPDTGAMEYDGTKLMFTPQGVQRGVVPGMQYYELNSTLALSATTSPQAWLGVGCTLSSNTIYAFQGTYAAIKTSTTTSHTLGQSFGGTATLNNINYTLMRYFDATGFTTVSIPPAAMAYISTASNTTTMGASTSATNYHVYNFTGIVSVNAGGTFIPQVTTSASGPIYTGQIGSYFMIYPIGTAGANVNVGTWA</sequence>
<evidence type="ECO:0000313" key="1">
    <source>
        <dbReference type="EMBL" id="CAB5170549.1"/>
    </source>
</evidence>
<accession>A0A6J7WFM6</accession>